<dbReference type="Gene3D" id="2.70.130.10">
    <property type="entry name" value="Mannose-6-phosphate receptor binding domain"/>
    <property type="match status" value="1"/>
</dbReference>
<evidence type="ECO:0000256" key="9">
    <source>
        <dbReference type="ARBA" id="ARBA00022729"/>
    </source>
</evidence>
<dbReference type="OrthoDB" id="29460at2759"/>
<keyword evidence="13" id="KW-0333">Golgi apparatus</keyword>
<evidence type="ECO:0000256" key="14">
    <source>
        <dbReference type="ARBA" id="ARBA00023128"/>
    </source>
</evidence>
<keyword evidence="9" id="KW-0732">Signal</keyword>
<feature type="compositionally biased region" description="Basic and acidic residues" evidence="18">
    <location>
        <begin position="187"/>
        <end position="198"/>
    </location>
</feature>
<feature type="domain" description="MRH" evidence="20">
    <location>
        <begin position="8"/>
        <end position="178"/>
    </location>
</feature>
<feature type="non-terminal residue" evidence="21">
    <location>
        <position position="1"/>
    </location>
</feature>
<evidence type="ECO:0000313" key="21">
    <source>
        <dbReference type="EMBL" id="ODV61492.1"/>
    </source>
</evidence>
<comment type="subcellular location">
    <subcellularLocation>
        <location evidence="2">Cytoplasmic vesicle membrane</location>
        <topology evidence="2">Single-pass type I membrane protein</topology>
    </subcellularLocation>
    <subcellularLocation>
        <location evidence="4">Golgi apparatus membrane</location>
        <topology evidence="4">Single-pass type I membrane protein</topology>
    </subcellularLocation>
    <subcellularLocation>
        <location evidence="1">Mitochondrion membrane</location>
        <topology evidence="1">Single-pass membrane protein</topology>
    </subcellularLocation>
    <subcellularLocation>
        <location evidence="3">Preautophagosomal structure membrane</location>
        <topology evidence="3">Single-pass type I membrane protein</topology>
    </subcellularLocation>
</comment>
<evidence type="ECO:0000256" key="7">
    <source>
        <dbReference type="ARBA" id="ARBA00022448"/>
    </source>
</evidence>
<dbReference type="GO" id="GO:0015031">
    <property type="term" value="P:protein transport"/>
    <property type="evidence" value="ECO:0007669"/>
    <property type="project" value="UniProtKB-KW"/>
</dbReference>
<evidence type="ECO:0000256" key="4">
    <source>
        <dbReference type="ARBA" id="ARBA00004614"/>
    </source>
</evidence>
<accession>A0A1D2VIM6</accession>
<evidence type="ECO:0000256" key="2">
    <source>
        <dbReference type="ARBA" id="ARBA00004358"/>
    </source>
</evidence>
<sequence length="284" mass="31472">LASSVLAFDCSSKELPSDLSFDKLKGLHQFSITNDTPPSFSNFTWFINICGSIDIPKDATGDNLLSHCPKNSQICGIKQISLPGKNPLETEIISFPDSITPNYKFNNDNSNKNDDVDSNKNLTLSLRGASWGSNSINSNLNFICSKNIDDSKDSDNIKITWDYHNLNINWKTSVACFNSKNNGGGDNNDKDKDKDKNGSDNNDDDKSWGWFTWTFIFLVLLFAAYIIGGAWLTISRRGGYPTDLSDAFHEIVDTMVELAKELPSFAIEVISKFFGGRRGGYSAV</sequence>
<dbReference type="InterPro" id="IPR009011">
    <property type="entry name" value="Man6P_isomerase_rcpt-bd_dom_sf"/>
</dbReference>
<dbReference type="PROSITE" id="PS51914">
    <property type="entry name" value="MRH"/>
    <property type="match status" value="1"/>
</dbReference>
<protein>
    <recommendedName>
        <fullName evidence="6">Autophagy-related protein 27</fullName>
    </recommendedName>
</protein>
<organism evidence="21 22">
    <name type="scientific">Ascoidea rubescens DSM 1968</name>
    <dbReference type="NCBI Taxonomy" id="1344418"/>
    <lineage>
        <taxon>Eukaryota</taxon>
        <taxon>Fungi</taxon>
        <taxon>Dikarya</taxon>
        <taxon>Ascomycota</taxon>
        <taxon>Saccharomycotina</taxon>
        <taxon>Saccharomycetes</taxon>
        <taxon>Ascoideaceae</taxon>
        <taxon>Ascoidea</taxon>
    </lineage>
</organism>
<evidence type="ECO:0000256" key="3">
    <source>
        <dbReference type="ARBA" id="ARBA00004472"/>
    </source>
</evidence>
<feature type="region of interest" description="Disordered" evidence="18">
    <location>
        <begin position="181"/>
        <end position="202"/>
    </location>
</feature>
<evidence type="ECO:0000256" key="10">
    <source>
        <dbReference type="ARBA" id="ARBA00022927"/>
    </source>
</evidence>
<dbReference type="FunCoup" id="A0A1D2VIM6">
    <property type="interactions" value="79"/>
</dbReference>
<evidence type="ECO:0000256" key="11">
    <source>
        <dbReference type="ARBA" id="ARBA00022989"/>
    </source>
</evidence>
<evidence type="ECO:0000256" key="13">
    <source>
        <dbReference type="ARBA" id="ARBA00023034"/>
    </source>
</evidence>
<keyword evidence="12" id="KW-0072">Autophagy</keyword>
<dbReference type="AlphaFoldDB" id="A0A1D2VIM6"/>
<evidence type="ECO:0000256" key="15">
    <source>
        <dbReference type="ARBA" id="ARBA00023136"/>
    </source>
</evidence>
<evidence type="ECO:0000256" key="5">
    <source>
        <dbReference type="ARBA" id="ARBA00005363"/>
    </source>
</evidence>
<evidence type="ECO:0000256" key="8">
    <source>
        <dbReference type="ARBA" id="ARBA00022692"/>
    </source>
</evidence>
<keyword evidence="8 19" id="KW-0812">Transmembrane</keyword>
<keyword evidence="7" id="KW-0813">Transport</keyword>
<keyword evidence="22" id="KW-1185">Reference proteome</keyword>
<dbReference type="InterPro" id="IPR018939">
    <property type="entry name" value="Autophagy-rel_prot_27"/>
</dbReference>
<dbReference type="RefSeq" id="XP_020047799.1">
    <property type="nucleotide sequence ID" value="XM_020189945.2"/>
</dbReference>
<comment type="similarity">
    <text evidence="5">Belongs to the ATG27 family.</text>
</comment>
<evidence type="ECO:0000256" key="1">
    <source>
        <dbReference type="ARBA" id="ARBA00004304"/>
    </source>
</evidence>
<feature type="transmembrane region" description="Helical" evidence="19">
    <location>
        <begin position="210"/>
        <end position="234"/>
    </location>
</feature>
<dbReference type="GO" id="GO:0006914">
    <property type="term" value="P:autophagy"/>
    <property type="evidence" value="ECO:0007669"/>
    <property type="project" value="UniProtKB-KW"/>
</dbReference>
<gene>
    <name evidence="21" type="ORF">ASCRUDRAFT_26282</name>
</gene>
<keyword evidence="16" id="KW-1015">Disulfide bond</keyword>
<keyword evidence="10" id="KW-0653">Protein transport</keyword>
<dbReference type="GO" id="GO:0034045">
    <property type="term" value="C:phagophore assembly site membrane"/>
    <property type="evidence" value="ECO:0007669"/>
    <property type="project" value="UniProtKB-SubCell"/>
</dbReference>
<dbReference type="Proteomes" id="UP000095038">
    <property type="component" value="Unassembled WGS sequence"/>
</dbReference>
<keyword evidence="17" id="KW-0968">Cytoplasmic vesicle</keyword>
<evidence type="ECO:0000259" key="20">
    <source>
        <dbReference type="PROSITE" id="PS51914"/>
    </source>
</evidence>
<evidence type="ECO:0000256" key="12">
    <source>
        <dbReference type="ARBA" id="ARBA00023006"/>
    </source>
</evidence>
<evidence type="ECO:0000256" key="19">
    <source>
        <dbReference type="SAM" id="Phobius"/>
    </source>
</evidence>
<dbReference type="GO" id="GO:0030659">
    <property type="term" value="C:cytoplasmic vesicle membrane"/>
    <property type="evidence" value="ECO:0007669"/>
    <property type="project" value="UniProtKB-SubCell"/>
</dbReference>
<dbReference type="InParanoid" id="A0A1D2VIM6"/>
<dbReference type="STRING" id="1344418.A0A1D2VIM6"/>
<dbReference type="EMBL" id="KV454479">
    <property type="protein sequence ID" value="ODV61492.1"/>
    <property type="molecule type" value="Genomic_DNA"/>
</dbReference>
<feature type="non-terminal residue" evidence="21">
    <location>
        <position position="284"/>
    </location>
</feature>
<dbReference type="GO" id="GO:0031966">
    <property type="term" value="C:mitochondrial membrane"/>
    <property type="evidence" value="ECO:0007669"/>
    <property type="project" value="UniProtKB-SubCell"/>
</dbReference>
<keyword evidence="14" id="KW-0496">Mitochondrion</keyword>
<dbReference type="PANTHER" id="PTHR15071:SF13">
    <property type="entry name" value="AUTOPHAGY-RELATED PROTEIN 27"/>
    <property type="match status" value="1"/>
</dbReference>
<dbReference type="Pfam" id="PF09451">
    <property type="entry name" value="ATG27"/>
    <property type="match status" value="1"/>
</dbReference>
<name>A0A1D2VIM6_9ASCO</name>
<dbReference type="GO" id="GO:0000139">
    <property type="term" value="C:Golgi membrane"/>
    <property type="evidence" value="ECO:0007669"/>
    <property type="project" value="UniProtKB-SubCell"/>
</dbReference>
<keyword evidence="11 19" id="KW-1133">Transmembrane helix</keyword>
<proteinExistence type="inferred from homology"/>
<dbReference type="GeneID" id="30963581"/>
<evidence type="ECO:0000256" key="6">
    <source>
        <dbReference type="ARBA" id="ARBA00013776"/>
    </source>
</evidence>
<dbReference type="InterPro" id="IPR044865">
    <property type="entry name" value="MRH_dom"/>
</dbReference>
<keyword evidence="15 19" id="KW-0472">Membrane</keyword>
<reference evidence="22" key="1">
    <citation type="submission" date="2016-05" db="EMBL/GenBank/DDBJ databases">
        <title>Comparative genomics of biotechnologically important yeasts.</title>
        <authorList>
            <consortium name="DOE Joint Genome Institute"/>
            <person name="Riley R."/>
            <person name="Haridas S."/>
            <person name="Wolfe K.H."/>
            <person name="Lopes M.R."/>
            <person name="Hittinger C.T."/>
            <person name="Goker M."/>
            <person name="Salamov A."/>
            <person name="Wisecaver J."/>
            <person name="Long T.M."/>
            <person name="Aerts A.L."/>
            <person name="Barry K."/>
            <person name="Choi C."/>
            <person name="Clum A."/>
            <person name="Coughlan A.Y."/>
            <person name="Deshpande S."/>
            <person name="Douglass A.P."/>
            <person name="Hanson S.J."/>
            <person name="Klenk H.-P."/>
            <person name="Labutti K."/>
            <person name="Lapidus A."/>
            <person name="Lindquist E."/>
            <person name="Lipzen A."/>
            <person name="Meier-Kolthoff J.P."/>
            <person name="Ohm R.A."/>
            <person name="Otillar R.P."/>
            <person name="Pangilinan J."/>
            <person name="Peng Y."/>
            <person name="Rokas A."/>
            <person name="Rosa C.A."/>
            <person name="Scheuner C."/>
            <person name="Sibirny A.A."/>
            <person name="Slot J.C."/>
            <person name="Stielow J.B."/>
            <person name="Sun H."/>
            <person name="Kurtzman C.P."/>
            <person name="Blackwell M."/>
            <person name="Grigoriev I.V."/>
            <person name="Jeffries T.W."/>
        </authorList>
    </citation>
    <scope>NUCLEOTIDE SEQUENCE [LARGE SCALE GENOMIC DNA]</scope>
    <source>
        <strain evidence="22">DSM 1968</strain>
    </source>
</reference>
<dbReference type="PANTHER" id="PTHR15071">
    <property type="entry name" value="MANNOSE-6-PHOSPHATE RECEPTOR FAMILY MEMBER"/>
    <property type="match status" value="1"/>
</dbReference>
<evidence type="ECO:0000256" key="18">
    <source>
        <dbReference type="SAM" id="MobiDB-lite"/>
    </source>
</evidence>
<evidence type="ECO:0000256" key="17">
    <source>
        <dbReference type="ARBA" id="ARBA00023329"/>
    </source>
</evidence>
<dbReference type="SUPFAM" id="SSF50911">
    <property type="entry name" value="Mannose 6-phosphate receptor domain"/>
    <property type="match status" value="1"/>
</dbReference>
<evidence type="ECO:0000256" key="16">
    <source>
        <dbReference type="ARBA" id="ARBA00023157"/>
    </source>
</evidence>
<evidence type="ECO:0000313" key="22">
    <source>
        <dbReference type="Proteomes" id="UP000095038"/>
    </source>
</evidence>